<proteinExistence type="predicted"/>
<feature type="compositionally biased region" description="Low complexity" evidence="1">
    <location>
        <begin position="37"/>
        <end position="52"/>
    </location>
</feature>
<comment type="caution">
    <text evidence="2">The sequence shown here is derived from an EMBL/GenBank/DDBJ whole genome shotgun (WGS) entry which is preliminary data.</text>
</comment>
<evidence type="ECO:0000256" key="1">
    <source>
        <dbReference type="SAM" id="MobiDB-lite"/>
    </source>
</evidence>
<organism evidence="2 3">
    <name type="scientific">Prorocentrum cordatum</name>
    <dbReference type="NCBI Taxonomy" id="2364126"/>
    <lineage>
        <taxon>Eukaryota</taxon>
        <taxon>Sar</taxon>
        <taxon>Alveolata</taxon>
        <taxon>Dinophyceae</taxon>
        <taxon>Prorocentrales</taxon>
        <taxon>Prorocentraceae</taxon>
        <taxon>Prorocentrum</taxon>
    </lineage>
</organism>
<name>A0ABN9PCR7_9DINO</name>
<feature type="compositionally biased region" description="Gly residues" evidence="1">
    <location>
        <begin position="137"/>
        <end position="149"/>
    </location>
</feature>
<dbReference type="Proteomes" id="UP001189429">
    <property type="component" value="Unassembled WGS sequence"/>
</dbReference>
<feature type="non-terminal residue" evidence="2">
    <location>
        <position position="173"/>
    </location>
</feature>
<accession>A0ABN9PCR7</accession>
<feature type="compositionally biased region" description="Basic and acidic residues" evidence="1">
    <location>
        <begin position="67"/>
        <end position="82"/>
    </location>
</feature>
<dbReference type="EMBL" id="CAUYUJ010000165">
    <property type="protein sequence ID" value="CAK0789055.1"/>
    <property type="molecule type" value="Genomic_DNA"/>
</dbReference>
<keyword evidence="3" id="KW-1185">Reference proteome</keyword>
<feature type="compositionally biased region" description="Low complexity" evidence="1">
    <location>
        <begin position="114"/>
        <end position="124"/>
    </location>
</feature>
<sequence length="173" mass="18210">MFGSGARLQGGRAHRTSMSSRAPWPPRAQARRRARALSRAPRAPRRPGSGAPLWPPGGLPGAAHEVCGARRGEQQRGHDGHLSGDAPVRGAGRAQQASRHRGVPSPGAGHQHAGVQALQRLQLGLRRRQLLRAVTAGGRGPGRGGGRSGSGCPRGDEARGAAWRGREHRPRQP</sequence>
<gene>
    <name evidence="2" type="ORF">PCOR1329_LOCUS736</name>
</gene>
<feature type="region of interest" description="Disordered" evidence="1">
    <location>
        <begin position="1"/>
        <end position="173"/>
    </location>
</feature>
<protein>
    <submittedName>
        <fullName evidence="2">Uncharacterized protein</fullName>
    </submittedName>
</protein>
<evidence type="ECO:0000313" key="3">
    <source>
        <dbReference type="Proteomes" id="UP001189429"/>
    </source>
</evidence>
<evidence type="ECO:0000313" key="2">
    <source>
        <dbReference type="EMBL" id="CAK0789055.1"/>
    </source>
</evidence>
<reference evidence="2" key="1">
    <citation type="submission" date="2023-10" db="EMBL/GenBank/DDBJ databases">
        <authorList>
            <person name="Chen Y."/>
            <person name="Shah S."/>
            <person name="Dougan E. K."/>
            <person name="Thang M."/>
            <person name="Chan C."/>
        </authorList>
    </citation>
    <scope>NUCLEOTIDE SEQUENCE [LARGE SCALE GENOMIC DNA]</scope>
</reference>